<name>A0A2W4LJT4_9PSEU</name>
<accession>A0A2W4LJT4</accession>
<evidence type="ECO:0000313" key="3">
    <source>
        <dbReference type="EMBL" id="PZM95916.1"/>
    </source>
</evidence>
<dbReference type="GO" id="GO:0005524">
    <property type="term" value="F:ATP binding"/>
    <property type="evidence" value="ECO:0007669"/>
    <property type="project" value="TreeGrafter"/>
</dbReference>
<proteinExistence type="predicted"/>
<reference evidence="2 4" key="3">
    <citation type="journal article" date="2021" name="BMC Genomics">
        <title>Genome-resolved metagenome and metatranscriptome analyses of thermophilic composting reveal key bacterial players and their metabolic interactions.</title>
        <authorList>
            <person name="Braga L.P.P."/>
            <person name="Pereira R.V."/>
            <person name="Martins L.F."/>
            <person name="Moura L.M.S."/>
            <person name="Sanchez F.B."/>
            <person name="Patane J.S.L."/>
            <person name="da Silva A.M."/>
            <person name="Setubal J.C."/>
        </authorList>
    </citation>
    <scope>NUCLEOTIDE SEQUENCE [LARGE SCALE GENOMIC DNA]</scope>
    <source>
        <strain evidence="2">ZC4RG45</strain>
    </source>
</reference>
<organism evidence="3">
    <name type="scientific">Thermocrispum agreste</name>
    <dbReference type="NCBI Taxonomy" id="37925"/>
    <lineage>
        <taxon>Bacteria</taxon>
        <taxon>Bacillati</taxon>
        <taxon>Actinomycetota</taxon>
        <taxon>Actinomycetes</taxon>
        <taxon>Pseudonocardiales</taxon>
        <taxon>Pseudonocardiaceae</taxon>
        <taxon>Thermocrispum</taxon>
    </lineage>
</organism>
<dbReference type="PANTHER" id="PTHR43384:SF11">
    <property type="entry name" value="SEPTUM SITE DETERMINING PROTEIN"/>
    <property type="match status" value="1"/>
</dbReference>
<dbReference type="InterPro" id="IPR022521">
    <property type="entry name" value="Rv3660c"/>
</dbReference>
<dbReference type="STRING" id="1111738.GCA_000427905_01236"/>
<reference evidence="2" key="1">
    <citation type="submission" date="2018-05" db="EMBL/GenBank/DDBJ databases">
        <authorList>
            <person name="Moura L."/>
            <person name="Setubal J.C."/>
        </authorList>
    </citation>
    <scope>NUCLEOTIDE SEQUENCE</scope>
    <source>
        <strain evidence="2">ZC4RG45</strain>
    </source>
</reference>
<dbReference type="Pfam" id="PF26563">
    <property type="entry name" value="Rv3660c_N"/>
    <property type="match status" value="1"/>
</dbReference>
<dbReference type="GO" id="GO:0051782">
    <property type="term" value="P:negative regulation of cell division"/>
    <property type="evidence" value="ECO:0007669"/>
    <property type="project" value="TreeGrafter"/>
</dbReference>
<dbReference type="EMBL" id="QGUI01000433">
    <property type="protein sequence ID" value="PZM95916.1"/>
    <property type="molecule type" value="Genomic_DNA"/>
</dbReference>
<dbReference type="InterPro" id="IPR050625">
    <property type="entry name" value="ParA/MinD_ATPase"/>
</dbReference>
<dbReference type="NCBIfam" id="TIGR03815">
    <property type="entry name" value="CpaE_hom_Actino"/>
    <property type="match status" value="1"/>
</dbReference>
<dbReference type="InterPro" id="IPR059050">
    <property type="entry name" value="Rv3660c_N"/>
</dbReference>
<feature type="domain" description="Rv3660c-like CheY-like N-terminal" evidence="1">
    <location>
        <begin position="5"/>
        <end position="112"/>
    </location>
</feature>
<keyword evidence="3" id="KW-0378">Hydrolase</keyword>
<evidence type="ECO:0000259" key="1">
    <source>
        <dbReference type="Pfam" id="PF26563"/>
    </source>
</evidence>
<evidence type="ECO:0000313" key="4">
    <source>
        <dbReference type="Proteomes" id="UP000249324"/>
    </source>
</evidence>
<keyword evidence="3" id="KW-0067">ATP-binding</keyword>
<dbReference type="GO" id="GO:0016887">
    <property type="term" value="F:ATP hydrolysis activity"/>
    <property type="evidence" value="ECO:0007669"/>
    <property type="project" value="TreeGrafter"/>
</dbReference>
<reference evidence="2" key="4">
    <citation type="submission" date="2023-08" db="EMBL/GenBank/DDBJ databases">
        <authorList>
            <person name="Guima S.E.S."/>
            <person name="Martins L.F."/>
            <person name="Silva A.M."/>
            <person name="Setubal J.C."/>
        </authorList>
    </citation>
    <scope>NUCLEOTIDE SEQUENCE</scope>
    <source>
        <strain evidence="2">ZC4RG45</strain>
    </source>
</reference>
<dbReference type="AlphaFoldDB" id="A0A2W4LJT4"/>
<keyword evidence="3" id="KW-0347">Helicase</keyword>
<protein>
    <submittedName>
        <fullName evidence="3">Helicase</fullName>
    </submittedName>
</protein>
<dbReference type="GO" id="GO:0005829">
    <property type="term" value="C:cytosol"/>
    <property type="evidence" value="ECO:0007669"/>
    <property type="project" value="TreeGrafter"/>
</dbReference>
<dbReference type="GO" id="GO:0004386">
    <property type="term" value="F:helicase activity"/>
    <property type="evidence" value="ECO:0007669"/>
    <property type="project" value="UniProtKB-KW"/>
</dbReference>
<dbReference type="PANTHER" id="PTHR43384">
    <property type="entry name" value="SEPTUM SITE-DETERMINING PROTEIN MIND HOMOLOG, CHLOROPLASTIC-RELATED"/>
    <property type="match status" value="1"/>
</dbReference>
<reference evidence="3" key="2">
    <citation type="submission" date="2018-05" db="EMBL/GenBank/DDBJ databases">
        <authorList>
            <person name="Lanie J.A."/>
            <person name="Ng W.-L."/>
            <person name="Kazmierczak K.M."/>
            <person name="Andrzejewski T.M."/>
            <person name="Davidsen T.M."/>
            <person name="Wayne K.J."/>
            <person name="Tettelin H."/>
            <person name="Glass J.I."/>
            <person name="Rusch D."/>
            <person name="Podicherti R."/>
            <person name="Tsui H.-C.T."/>
            <person name="Winkler M.E."/>
        </authorList>
    </citation>
    <scope>NUCLEOTIDE SEQUENCE</scope>
    <source>
        <strain evidence="3">ZC4RG45</strain>
    </source>
</reference>
<evidence type="ECO:0000313" key="2">
    <source>
        <dbReference type="EMBL" id="MFO7192897.1"/>
    </source>
</evidence>
<sequence length="361" mass="36693">MPLVVMREEPLLDEVLRLAAAVGCEVEVAPDVPAAAGSWIHAPQVLVDEAVLREAAGGRVPSRRGVALVCLGPPPAECWQSAFTAGIERVMSLPEDEQALMALLAEVVEGPSSGDGRVLGVLGGRGGAGASVFAAAVAVEAARRGEDALLVDCDPLGGGIDLLLGAEHDGGLRWPELAVQGGRVSMQALRAALPRMRCGSGSLVVLSCGRQGPGPSAQSVVAVVEAGVRAGHTVVCDLPRALDAVGWEVVDRADLIAVVVPAEVRASIAAMRVVESLRGRARRLGAVVRGPAPAALPAAAVAEAVGVELLAGMRAEPRLGRRVECGEFGPRAGGPLARAAQSVLSALWESSGEPSSVAEVA</sequence>
<keyword evidence="3" id="KW-0547">Nucleotide-binding</keyword>
<gene>
    <name evidence="2" type="ORF">DIU77_011700</name>
    <name evidence="3" type="ORF">DIU77_11635</name>
</gene>
<dbReference type="GO" id="GO:0009898">
    <property type="term" value="C:cytoplasmic side of plasma membrane"/>
    <property type="evidence" value="ECO:0007669"/>
    <property type="project" value="TreeGrafter"/>
</dbReference>
<dbReference type="Proteomes" id="UP000249324">
    <property type="component" value="Unassembled WGS sequence"/>
</dbReference>
<comment type="caution">
    <text evidence="3">The sequence shown here is derived from an EMBL/GenBank/DDBJ whole genome shotgun (WGS) entry which is preliminary data.</text>
</comment>
<dbReference type="EMBL" id="QGUI02000142">
    <property type="protein sequence ID" value="MFO7192897.1"/>
    <property type="molecule type" value="Genomic_DNA"/>
</dbReference>
<dbReference type="SUPFAM" id="SSF52540">
    <property type="entry name" value="P-loop containing nucleoside triphosphate hydrolases"/>
    <property type="match status" value="1"/>
</dbReference>
<dbReference type="InterPro" id="IPR027417">
    <property type="entry name" value="P-loop_NTPase"/>
</dbReference>
<dbReference type="Gene3D" id="3.40.50.300">
    <property type="entry name" value="P-loop containing nucleotide triphosphate hydrolases"/>
    <property type="match status" value="1"/>
</dbReference>